<evidence type="ECO:0008006" key="4">
    <source>
        <dbReference type="Google" id="ProtNLM"/>
    </source>
</evidence>
<dbReference type="EMBL" id="JAUSRF010000022">
    <property type="protein sequence ID" value="MDP9840051.1"/>
    <property type="molecule type" value="Genomic_DNA"/>
</dbReference>
<organism evidence="2 3">
    <name type="scientific">Neorhizobium huautlense</name>
    <dbReference type="NCBI Taxonomy" id="67774"/>
    <lineage>
        <taxon>Bacteria</taxon>
        <taxon>Pseudomonadati</taxon>
        <taxon>Pseudomonadota</taxon>
        <taxon>Alphaproteobacteria</taxon>
        <taxon>Hyphomicrobiales</taxon>
        <taxon>Rhizobiaceae</taxon>
        <taxon>Rhizobium/Agrobacterium group</taxon>
        <taxon>Neorhizobium</taxon>
    </lineage>
</organism>
<feature type="compositionally biased region" description="Basic and acidic residues" evidence="1">
    <location>
        <begin position="1"/>
        <end position="37"/>
    </location>
</feature>
<evidence type="ECO:0000313" key="3">
    <source>
        <dbReference type="Proteomes" id="UP001241472"/>
    </source>
</evidence>
<proteinExistence type="predicted"/>
<sequence>MTDREQEQRERAYKIGEDEGRPDGAHDHHWKRAERAGDLVAQETDDVTKVNQQADDEFANSDWGHNNAADVRPPSTVAPD</sequence>
<evidence type="ECO:0000313" key="2">
    <source>
        <dbReference type="EMBL" id="MDP9840051.1"/>
    </source>
</evidence>
<dbReference type="Proteomes" id="UP001241472">
    <property type="component" value="Unassembled WGS sequence"/>
</dbReference>
<dbReference type="InterPro" id="IPR021327">
    <property type="entry name" value="DUF2934"/>
</dbReference>
<accession>A0ABT9Q0Z5</accession>
<name>A0ABT9Q0Z5_9HYPH</name>
<reference evidence="2 3" key="1">
    <citation type="submission" date="2023-07" db="EMBL/GenBank/DDBJ databases">
        <title>Sorghum-associated microbial communities from plants grown in Nebraska, USA.</title>
        <authorList>
            <person name="Schachtman D."/>
        </authorList>
    </citation>
    <scope>NUCLEOTIDE SEQUENCE [LARGE SCALE GENOMIC DNA]</scope>
    <source>
        <strain evidence="2 3">DS1307</strain>
    </source>
</reference>
<feature type="region of interest" description="Disordered" evidence="1">
    <location>
        <begin position="1"/>
        <end position="80"/>
    </location>
</feature>
<comment type="caution">
    <text evidence="2">The sequence shown here is derived from an EMBL/GenBank/DDBJ whole genome shotgun (WGS) entry which is preliminary data.</text>
</comment>
<keyword evidence="3" id="KW-1185">Reference proteome</keyword>
<protein>
    <recommendedName>
        <fullName evidence="4">DUF2934 domain-containing protein</fullName>
    </recommendedName>
</protein>
<dbReference type="Pfam" id="PF11154">
    <property type="entry name" value="DUF2934"/>
    <property type="match status" value="1"/>
</dbReference>
<evidence type="ECO:0000256" key="1">
    <source>
        <dbReference type="SAM" id="MobiDB-lite"/>
    </source>
</evidence>
<dbReference type="RefSeq" id="WP_306839296.1">
    <property type="nucleotide sequence ID" value="NZ_JAUSRF010000022.1"/>
</dbReference>
<gene>
    <name evidence="2" type="ORF">J2T09_004831</name>
</gene>